<dbReference type="EMBL" id="LNQN01000001">
    <property type="protein sequence ID" value="KSU84510.1"/>
    <property type="molecule type" value="Genomic_DNA"/>
</dbReference>
<protein>
    <submittedName>
        <fullName evidence="1">Phosphoribosyl-ATP pyrophosphohydrolase</fullName>
    </submittedName>
</protein>
<gene>
    <name evidence="1" type="ORF">AS030_02885</name>
</gene>
<dbReference type="OrthoDB" id="9813491at2"/>
<keyword evidence="1" id="KW-0378">Hydrolase</keyword>
<accession>A0A0V8JBT4</accession>
<dbReference type="InterPro" id="IPR038735">
    <property type="entry name" value="MSMEG_1276-like_NTP-PPase_dom"/>
</dbReference>
<dbReference type="AlphaFoldDB" id="A0A0V8JBT4"/>
<keyword evidence="2" id="KW-1185">Reference proteome</keyword>
<name>A0A0V8JBT4_9BACL</name>
<dbReference type="RefSeq" id="WP_061968179.1">
    <property type="nucleotide sequence ID" value="NZ_FMAV01000001.1"/>
</dbReference>
<evidence type="ECO:0000313" key="2">
    <source>
        <dbReference type="Proteomes" id="UP000054099"/>
    </source>
</evidence>
<comment type="caution">
    <text evidence="1">The sequence shown here is derived from an EMBL/GenBank/DDBJ whole genome shotgun (WGS) entry which is preliminary data.</text>
</comment>
<reference evidence="1 2" key="1">
    <citation type="journal article" date="2014" name="Antonie Van Leeuwenhoek">
        <title>Fictibacillus enclensis sp. nov., isolated from marine sediment.</title>
        <authorList>
            <person name="Dastager S.G."/>
            <person name="Mawlankar R."/>
            <person name="Srinivasan K."/>
            <person name="Tang S.K."/>
            <person name="Lee J.C."/>
            <person name="Ramana V.V."/>
            <person name="Shouche Y.S."/>
        </authorList>
    </citation>
    <scope>NUCLEOTIDE SEQUENCE [LARGE SCALE GENOMIC DNA]</scope>
    <source>
        <strain evidence="1 2">NIO-1003</strain>
    </source>
</reference>
<dbReference type="CDD" id="cd11532">
    <property type="entry name" value="NTP-PPase_COG4997"/>
    <property type="match status" value="1"/>
</dbReference>
<dbReference type="Proteomes" id="UP000054099">
    <property type="component" value="Unassembled WGS sequence"/>
</dbReference>
<proteinExistence type="predicted"/>
<dbReference type="GO" id="GO:0016787">
    <property type="term" value="F:hydrolase activity"/>
    <property type="evidence" value="ECO:0007669"/>
    <property type="project" value="UniProtKB-KW"/>
</dbReference>
<dbReference type="SUPFAM" id="SSF101386">
    <property type="entry name" value="all-alpha NTP pyrophosphatases"/>
    <property type="match status" value="1"/>
</dbReference>
<sequence length="108" mass="12461">MPTYNKLVRDKIPEVIANTGKSFNTTLLENDQYIRELKNKCYEELDEYASAESDEHAIEELADLLELMHALAKVNGADISEVERVRQEKAEKRGGFEKRIFLVDVEDE</sequence>
<organism evidence="1 2">
    <name type="scientific">Fictibacillus enclensis</name>
    <dbReference type="NCBI Taxonomy" id="1017270"/>
    <lineage>
        <taxon>Bacteria</taxon>
        <taxon>Bacillati</taxon>
        <taxon>Bacillota</taxon>
        <taxon>Bacilli</taxon>
        <taxon>Bacillales</taxon>
        <taxon>Fictibacillaceae</taxon>
        <taxon>Fictibacillus</taxon>
    </lineage>
</organism>
<evidence type="ECO:0000313" key="1">
    <source>
        <dbReference type="EMBL" id="KSU84510.1"/>
    </source>
</evidence>